<dbReference type="InterPro" id="IPR003395">
    <property type="entry name" value="RecF/RecN/SMC_N"/>
</dbReference>
<evidence type="ECO:0000256" key="9">
    <source>
        <dbReference type="PIRNR" id="PIRNR003128"/>
    </source>
</evidence>
<keyword evidence="7 9" id="KW-0234">DNA repair</keyword>
<dbReference type="GO" id="GO:0043590">
    <property type="term" value="C:bacterial nucleoid"/>
    <property type="evidence" value="ECO:0007669"/>
    <property type="project" value="TreeGrafter"/>
</dbReference>
<dbReference type="AlphaFoldDB" id="A0A2I7N9F1"/>
<gene>
    <name evidence="12" type="primary">recN</name>
    <name evidence="12" type="ORF">CUN60_12370</name>
</gene>
<dbReference type="PANTHER" id="PTHR11059:SF0">
    <property type="entry name" value="DNA REPAIR PROTEIN RECN"/>
    <property type="match status" value="1"/>
</dbReference>
<evidence type="ECO:0000256" key="8">
    <source>
        <dbReference type="ARBA" id="ARBA00033408"/>
    </source>
</evidence>
<dbReference type="InterPro" id="IPR004604">
    <property type="entry name" value="DNA_recomb/repair_RecN"/>
</dbReference>
<dbReference type="PANTHER" id="PTHR11059">
    <property type="entry name" value="DNA REPAIR PROTEIN RECN"/>
    <property type="match status" value="1"/>
</dbReference>
<evidence type="ECO:0000259" key="11">
    <source>
        <dbReference type="Pfam" id="PF02463"/>
    </source>
</evidence>
<evidence type="ECO:0000256" key="10">
    <source>
        <dbReference type="SAM" id="Coils"/>
    </source>
</evidence>
<dbReference type="SUPFAM" id="SSF52540">
    <property type="entry name" value="P-loop containing nucleoside triphosphate hydrolases"/>
    <property type="match status" value="1"/>
</dbReference>
<comment type="similarity">
    <text evidence="2 9">Belongs to the RecN family.</text>
</comment>
<reference evidence="13" key="1">
    <citation type="submission" date="2017-11" db="EMBL/GenBank/DDBJ databases">
        <authorList>
            <person name="Chan K.G."/>
            <person name="Lee L.S."/>
        </authorList>
    </citation>
    <scope>NUCLEOTIDE SEQUENCE [LARGE SCALE GENOMIC DNA]</scope>
    <source>
        <strain evidence="13">DSM 100970</strain>
    </source>
</reference>
<evidence type="ECO:0000256" key="1">
    <source>
        <dbReference type="ARBA" id="ARBA00003618"/>
    </source>
</evidence>
<dbReference type="GO" id="GO:0006281">
    <property type="term" value="P:DNA repair"/>
    <property type="evidence" value="ECO:0007669"/>
    <property type="project" value="UniProtKB-KW"/>
</dbReference>
<evidence type="ECO:0000313" key="13">
    <source>
        <dbReference type="Proteomes" id="UP000236655"/>
    </source>
</evidence>
<sequence>MLTSLQVKDYLLIDELDIDFYSGLTVITGETGSGKSISIDALMLIFGAKASAEMIRSGQKQASFTATFQVDSELILSWLAEREFIDDNQQNIVICRRVIDANGRSKSFINSIPVNLSILKELGEMLLDIHTQHASIALLKPENQRKLLDEFAGVTDKVTNLAKVFSDINNVKQKIEKARQFSQDILIRQEILTEKLNDLKELDLAEGEWDELQIRQKQLANAGFLLQELDFAVNLVSGEQNSIADILGTLDNRLAKINDYLPNSQQISQLISSMESEVAELEHELQLVANKIEQDPEQLAIVDARIDEIYSLARKYRIRPEEIQEHQQIWQQDLDNLSAESDLDKLLQELEQKTASYMQLAIEISESRIKTANKLGKEVSQLLNKLAINGEFKVNLTKLELMSSFGLDDIQYQVCFNKGMPLQPLNKVASGGELSRVTLALYVILSINNPPEVIVFDEIDVGIGGGVAEVVGTLLAELGKSKQVICITHQPQTACCGNYHLRVSKEAAKKTSFSRIEYVSDESRIGEIARMLGGLNITETTLQHAREMLGSGV</sequence>
<dbReference type="OrthoDB" id="9806954at2"/>
<evidence type="ECO:0000256" key="6">
    <source>
        <dbReference type="ARBA" id="ARBA00022840"/>
    </source>
</evidence>
<keyword evidence="10" id="KW-0175">Coiled coil</keyword>
<dbReference type="FunFam" id="3.40.50.300:FF:000319">
    <property type="entry name" value="DNA repair protein RecN"/>
    <property type="match status" value="1"/>
</dbReference>
<evidence type="ECO:0000313" key="12">
    <source>
        <dbReference type="EMBL" id="AUR53051.1"/>
    </source>
</evidence>
<dbReference type="NCBIfam" id="NF008121">
    <property type="entry name" value="PRK10869.1"/>
    <property type="match status" value="1"/>
</dbReference>
<keyword evidence="13" id="KW-1185">Reference proteome</keyword>
<evidence type="ECO:0000256" key="7">
    <source>
        <dbReference type="ARBA" id="ARBA00023204"/>
    </source>
</evidence>
<dbReference type="GO" id="GO:0009432">
    <property type="term" value="P:SOS response"/>
    <property type="evidence" value="ECO:0007669"/>
    <property type="project" value="TreeGrafter"/>
</dbReference>
<accession>A0A2I7N9F1</accession>
<dbReference type="Pfam" id="PF02463">
    <property type="entry name" value="SMC_N"/>
    <property type="match status" value="1"/>
</dbReference>
<dbReference type="NCBIfam" id="TIGR00634">
    <property type="entry name" value="recN"/>
    <property type="match status" value="1"/>
</dbReference>
<dbReference type="GO" id="GO:0006310">
    <property type="term" value="P:DNA recombination"/>
    <property type="evidence" value="ECO:0007669"/>
    <property type="project" value="InterPro"/>
</dbReference>
<dbReference type="CDD" id="cd03241">
    <property type="entry name" value="ABC_RecN"/>
    <property type="match status" value="2"/>
</dbReference>
<name>A0A2I7N9F1_9NEIS</name>
<dbReference type="RefSeq" id="WP_102952337.1">
    <property type="nucleotide sequence ID" value="NZ_CP024847.1"/>
</dbReference>
<dbReference type="InterPro" id="IPR027417">
    <property type="entry name" value="P-loop_NTPase"/>
</dbReference>
<dbReference type="EMBL" id="CP024847">
    <property type="protein sequence ID" value="AUR53051.1"/>
    <property type="molecule type" value="Genomic_DNA"/>
</dbReference>
<comment type="function">
    <text evidence="1 9">May be involved in recombinational repair of damaged DNA.</text>
</comment>
<keyword evidence="6" id="KW-0067">ATP-binding</keyword>
<dbReference type="Proteomes" id="UP000236655">
    <property type="component" value="Chromosome"/>
</dbReference>
<keyword evidence="5 9" id="KW-0227">DNA damage</keyword>
<proteinExistence type="inferred from homology"/>
<feature type="coiled-coil region" evidence="10">
    <location>
        <begin position="336"/>
        <end position="363"/>
    </location>
</feature>
<dbReference type="KEGG" id="nba:CUN60_12370"/>
<dbReference type="PIRSF" id="PIRSF003128">
    <property type="entry name" value="RecN"/>
    <property type="match status" value="1"/>
</dbReference>
<keyword evidence="4" id="KW-0547">Nucleotide-binding</keyword>
<dbReference type="GO" id="GO:0005524">
    <property type="term" value="F:ATP binding"/>
    <property type="evidence" value="ECO:0007669"/>
    <property type="project" value="UniProtKB-KW"/>
</dbReference>
<evidence type="ECO:0000256" key="2">
    <source>
        <dbReference type="ARBA" id="ARBA00009441"/>
    </source>
</evidence>
<evidence type="ECO:0000256" key="3">
    <source>
        <dbReference type="ARBA" id="ARBA00021315"/>
    </source>
</evidence>
<protein>
    <recommendedName>
        <fullName evidence="3 9">DNA repair protein RecN</fullName>
    </recommendedName>
    <alternativeName>
        <fullName evidence="8 9">Recombination protein N</fullName>
    </alternativeName>
</protein>
<dbReference type="Gene3D" id="3.40.50.300">
    <property type="entry name" value="P-loop containing nucleotide triphosphate hydrolases"/>
    <property type="match status" value="2"/>
</dbReference>
<feature type="coiled-coil region" evidence="10">
    <location>
        <begin position="264"/>
        <end position="291"/>
    </location>
</feature>
<feature type="domain" description="RecF/RecN/SMC N-terminal" evidence="11">
    <location>
        <begin position="3"/>
        <end position="508"/>
    </location>
</feature>
<organism evidence="12 13">
    <name type="scientific">Aquella oligotrophica</name>
    <dbReference type="NCBI Taxonomy" id="2067065"/>
    <lineage>
        <taxon>Bacteria</taxon>
        <taxon>Pseudomonadati</taxon>
        <taxon>Pseudomonadota</taxon>
        <taxon>Betaproteobacteria</taxon>
        <taxon>Neisseriales</taxon>
        <taxon>Neisseriaceae</taxon>
        <taxon>Aquella</taxon>
    </lineage>
</organism>
<evidence type="ECO:0000256" key="4">
    <source>
        <dbReference type="ARBA" id="ARBA00022741"/>
    </source>
</evidence>
<evidence type="ECO:0000256" key="5">
    <source>
        <dbReference type="ARBA" id="ARBA00022763"/>
    </source>
</evidence>